<proteinExistence type="predicted"/>
<protein>
    <submittedName>
        <fullName evidence="1">Uncharacterized protein</fullName>
    </submittedName>
</protein>
<dbReference type="EMBL" id="HACA01026094">
    <property type="protein sequence ID" value="CDW43455.1"/>
    <property type="molecule type" value="Transcribed_RNA"/>
</dbReference>
<name>A0A0K2UZG6_LEPSM</name>
<reference evidence="1" key="1">
    <citation type="submission" date="2014-05" db="EMBL/GenBank/DDBJ databases">
        <authorList>
            <person name="Chronopoulou M."/>
        </authorList>
    </citation>
    <scope>NUCLEOTIDE SEQUENCE</scope>
    <source>
        <tissue evidence="1">Whole organism</tissue>
    </source>
</reference>
<dbReference type="AlphaFoldDB" id="A0A0K2UZG6"/>
<evidence type="ECO:0000313" key="1">
    <source>
        <dbReference type="EMBL" id="CDW43455.1"/>
    </source>
</evidence>
<accession>A0A0K2UZG6</accession>
<organism evidence="1">
    <name type="scientific">Lepeophtheirus salmonis</name>
    <name type="common">Salmon louse</name>
    <name type="synonym">Caligus salmonis</name>
    <dbReference type="NCBI Taxonomy" id="72036"/>
    <lineage>
        <taxon>Eukaryota</taxon>
        <taxon>Metazoa</taxon>
        <taxon>Ecdysozoa</taxon>
        <taxon>Arthropoda</taxon>
        <taxon>Crustacea</taxon>
        <taxon>Multicrustacea</taxon>
        <taxon>Hexanauplia</taxon>
        <taxon>Copepoda</taxon>
        <taxon>Siphonostomatoida</taxon>
        <taxon>Caligidae</taxon>
        <taxon>Lepeophtheirus</taxon>
    </lineage>
</organism>
<sequence>MTTSIMVLAGCFDPLVNFTLGKVSLGFLAMYQRPQELLTGSTMKFFSSEKMKTFLWGFYNLLRRIFDRSSLFCLCKTVRSLTFVTLLDLRAKSSLKTQRTAAL</sequence>